<accession>A0ABM1HL02</accession>
<keyword evidence="1" id="KW-0479">Metal-binding</keyword>
<gene>
    <name evidence="5" type="primary">LOC107030150</name>
</gene>
<dbReference type="Gene3D" id="4.10.60.10">
    <property type="entry name" value="Zinc finger, CCHC-type"/>
    <property type="match status" value="1"/>
</dbReference>
<feature type="domain" description="CCHC-type" evidence="3">
    <location>
        <begin position="110"/>
        <end position="124"/>
    </location>
</feature>
<evidence type="ECO:0000313" key="4">
    <source>
        <dbReference type="Proteomes" id="UP000694930"/>
    </source>
</evidence>
<evidence type="ECO:0000259" key="3">
    <source>
        <dbReference type="PROSITE" id="PS50158"/>
    </source>
</evidence>
<reference evidence="4" key="1">
    <citation type="journal article" date="2014" name="Nat. Genet.">
        <title>The genome of the stress-tolerant wild tomato species Solanum pennellii.</title>
        <authorList>
            <person name="Bolger A."/>
            <person name="Scossa F."/>
            <person name="Bolger M.E."/>
            <person name="Lanz C."/>
            <person name="Maumus F."/>
            <person name="Tohge T."/>
            <person name="Quesneville H."/>
            <person name="Alseekh S."/>
            <person name="Sorensen I."/>
            <person name="Lichtenstein G."/>
            <person name="Fich E.A."/>
            <person name="Conte M."/>
            <person name="Keller H."/>
            <person name="Schneeberger K."/>
            <person name="Schwacke R."/>
            <person name="Ofner I."/>
            <person name="Vrebalov J."/>
            <person name="Xu Y."/>
            <person name="Osorio S."/>
            <person name="Aflitos S.A."/>
            <person name="Schijlen E."/>
            <person name="Jimenez-Gomez J.M."/>
            <person name="Ryngajllo M."/>
            <person name="Kimura S."/>
            <person name="Kumar R."/>
            <person name="Koenig D."/>
            <person name="Headland L.R."/>
            <person name="Maloof J.N."/>
            <person name="Sinha N."/>
            <person name="van Ham R.C."/>
            <person name="Lankhorst R.K."/>
            <person name="Mao L."/>
            <person name="Vogel A."/>
            <person name="Arsova B."/>
            <person name="Panstruga R."/>
            <person name="Fei Z."/>
            <person name="Rose J.K."/>
            <person name="Zamir D."/>
            <person name="Carrari F."/>
            <person name="Giovannoni J.J."/>
            <person name="Weigel D."/>
            <person name="Usadel B."/>
            <person name="Fernie A.R."/>
        </authorList>
    </citation>
    <scope>NUCLEOTIDE SEQUENCE [LARGE SCALE GENOMIC DNA]</scope>
    <source>
        <strain evidence="4">cv. LA0716</strain>
    </source>
</reference>
<dbReference type="PROSITE" id="PS50158">
    <property type="entry name" value="ZF_CCHC"/>
    <property type="match status" value="1"/>
</dbReference>
<name>A0ABM1HL02_SOLPN</name>
<dbReference type="GeneID" id="107030150"/>
<reference evidence="5" key="2">
    <citation type="submission" date="2025-08" db="UniProtKB">
        <authorList>
            <consortium name="RefSeq"/>
        </authorList>
    </citation>
    <scope>IDENTIFICATION</scope>
</reference>
<evidence type="ECO:0000256" key="1">
    <source>
        <dbReference type="PROSITE-ProRule" id="PRU00047"/>
    </source>
</evidence>
<feature type="compositionally biased region" description="Basic and acidic residues" evidence="2">
    <location>
        <begin position="67"/>
        <end position="83"/>
    </location>
</feature>
<proteinExistence type="predicted"/>
<dbReference type="SUPFAM" id="SSF57756">
    <property type="entry name" value="Retrovirus zinc finger-like domains"/>
    <property type="match status" value="1"/>
</dbReference>
<protein>
    <submittedName>
        <fullName evidence="5">Uncharacterized protein LOC107030150</fullName>
    </submittedName>
</protein>
<sequence>MNSFVTNVANLVKEECHTAMLHGDMNISRLMVYAQSIEESKLSRIYRNFKRSGPSEKNQLRFKKWDPIQDEPKDPKVKLEKGSGSENGKPTSVICGKKHYRKCLGGIGNCFTCGKDGHEVRDCPTIADRIKKGKQVPPSVPGDDVPRKNRFYALRARGSKADDEDYVVDREKKREEREKTREEEIALVKEADNKRSVTKLAARGCKLC</sequence>
<keyword evidence="1" id="KW-0862">Zinc</keyword>
<feature type="region of interest" description="Disordered" evidence="2">
    <location>
        <begin position="67"/>
        <end position="89"/>
    </location>
</feature>
<evidence type="ECO:0000256" key="2">
    <source>
        <dbReference type="SAM" id="MobiDB-lite"/>
    </source>
</evidence>
<dbReference type="SMART" id="SM00343">
    <property type="entry name" value="ZnF_C2HC"/>
    <property type="match status" value="1"/>
</dbReference>
<dbReference type="Proteomes" id="UP000694930">
    <property type="component" value="Chromosome 9"/>
</dbReference>
<keyword evidence="4" id="KW-1185">Reference proteome</keyword>
<dbReference type="RefSeq" id="XP_015087018.1">
    <property type="nucleotide sequence ID" value="XM_015231532.1"/>
</dbReference>
<organism evidence="4 5">
    <name type="scientific">Solanum pennellii</name>
    <name type="common">Tomato</name>
    <name type="synonym">Lycopersicon pennellii</name>
    <dbReference type="NCBI Taxonomy" id="28526"/>
    <lineage>
        <taxon>Eukaryota</taxon>
        <taxon>Viridiplantae</taxon>
        <taxon>Streptophyta</taxon>
        <taxon>Embryophyta</taxon>
        <taxon>Tracheophyta</taxon>
        <taxon>Spermatophyta</taxon>
        <taxon>Magnoliopsida</taxon>
        <taxon>eudicotyledons</taxon>
        <taxon>Gunneridae</taxon>
        <taxon>Pentapetalae</taxon>
        <taxon>asterids</taxon>
        <taxon>lamiids</taxon>
        <taxon>Solanales</taxon>
        <taxon>Solanaceae</taxon>
        <taxon>Solanoideae</taxon>
        <taxon>Solaneae</taxon>
        <taxon>Solanum</taxon>
        <taxon>Solanum subgen. Lycopersicon</taxon>
    </lineage>
</organism>
<keyword evidence="1" id="KW-0863">Zinc-finger</keyword>
<dbReference type="InterPro" id="IPR036875">
    <property type="entry name" value="Znf_CCHC_sf"/>
</dbReference>
<dbReference type="InterPro" id="IPR001878">
    <property type="entry name" value="Znf_CCHC"/>
</dbReference>
<evidence type="ECO:0000313" key="5">
    <source>
        <dbReference type="RefSeq" id="XP_015087018.1"/>
    </source>
</evidence>